<evidence type="ECO:0000256" key="3">
    <source>
        <dbReference type="ARBA" id="ARBA00021438"/>
    </source>
</evidence>
<dbReference type="Pfam" id="PF04410">
    <property type="entry name" value="Gar1"/>
    <property type="match status" value="1"/>
</dbReference>
<protein>
    <recommendedName>
        <fullName evidence="3">H/ACA ribonucleoprotein complex non-core subunit NAF1</fullName>
    </recommendedName>
</protein>
<dbReference type="InterPro" id="IPR007504">
    <property type="entry name" value="H/ACA_rnp_Gar1/Naf1"/>
</dbReference>
<feature type="compositionally biased region" description="Acidic residues" evidence="9">
    <location>
        <begin position="199"/>
        <end position="213"/>
    </location>
</feature>
<keyword evidence="5" id="KW-0698">rRNA processing</keyword>
<proteinExistence type="inferred from homology"/>
<evidence type="ECO:0000256" key="2">
    <source>
        <dbReference type="ARBA" id="ARBA00009801"/>
    </source>
</evidence>
<keyword evidence="8" id="KW-0539">Nucleus</keyword>
<evidence type="ECO:0000256" key="7">
    <source>
        <dbReference type="ARBA" id="ARBA00022884"/>
    </source>
</evidence>
<comment type="similarity">
    <text evidence="2">Belongs to the NAF1 family.</text>
</comment>
<evidence type="ECO:0000313" key="10">
    <source>
        <dbReference type="Proteomes" id="UP000492821"/>
    </source>
</evidence>
<dbReference type="SUPFAM" id="SSF50447">
    <property type="entry name" value="Translation proteins"/>
    <property type="match status" value="1"/>
</dbReference>
<feature type="compositionally biased region" description="Polar residues" evidence="9">
    <location>
        <begin position="1"/>
        <end position="12"/>
    </location>
</feature>
<accession>A0A7E4VNK3</accession>
<dbReference type="PANTHER" id="PTHR31633:SF1">
    <property type="entry name" value="H_ACA RIBONUCLEOPROTEIN COMPLEX NON-CORE SUBUNIT NAF1"/>
    <property type="match status" value="1"/>
</dbReference>
<dbReference type="AlphaFoldDB" id="A0A7E4VNK3"/>
<evidence type="ECO:0000256" key="6">
    <source>
        <dbReference type="ARBA" id="ARBA00022553"/>
    </source>
</evidence>
<dbReference type="GO" id="GO:0006364">
    <property type="term" value="P:rRNA processing"/>
    <property type="evidence" value="ECO:0007669"/>
    <property type="project" value="UniProtKB-KW"/>
</dbReference>
<feature type="region of interest" description="Disordered" evidence="9">
    <location>
        <begin position="192"/>
        <end position="213"/>
    </location>
</feature>
<keyword evidence="4" id="KW-0690">Ribosome biogenesis</keyword>
<feature type="region of interest" description="Disordered" evidence="9">
    <location>
        <begin position="1"/>
        <end position="38"/>
    </location>
</feature>
<feature type="compositionally biased region" description="Low complexity" evidence="9">
    <location>
        <begin position="18"/>
        <end position="32"/>
    </location>
</feature>
<feature type="region of interest" description="Disordered" evidence="9">
    <location>
        <begin position="405"/>
        <end position="453"/>
    </location>
</feature>
<reference evidence="10" key="1">
    <citation type="journal article" date="2013" name="Genetics">
        <title>The draft genome and transcriptome of Panagrellus redivivus are shaped by the harsh demands of a free-living lifestyle.</title>
        <authorList>
            <person name="Srinivasan J."/>
            <person name="Dillman A.R."/>
            <person name="Macchietto M.G."/>
            <person name="Heikkinen L."/>
            <person name="Lakso M."/>
            <person name="Fracchia K.M."/>
            <person name="Antoshechkin I."/>
            <person name="Mortazavi A."/>
            <person name="Wong G."/>
            <person name="Sternberg P.W."/>
        </authorList>
    </citation>
    <scope>NUCLEOTIDE SEQUENCE [LARGE SCALE GENOMIC DNA]</scope>
    <source>
        <strain evidence="10">MT8872</strain>
    </source>
</reference>
<evidence type="ECO:0000313" key="11">
    <source>
        <dbReference type="WBParaSite" id="Pan_g22337.t1"/>
    </source>
</evidence>
<dbReference type="InterPro" id="IPR038664">
    <property type="entry name" value="Gar1/Naf1_Cbf5-bd_sf"/>
</dbReference>
<sequence length="480" mass="52302">MDSDAIVTNSEAVETVDTTMEAPTVPETPATTDSKPQTDNIEASVAVSSNANLATDAAPISVIEPIIPADIVATTDDVSIEVKTGPPDVIGPASNPLPDASNCSIAVTAAPEPVTDVPMETESEEGAIKLETSSQAAVDVATIPDADLFVIDTVGNKYLAPAEKAVPKPVETVSTPNLRGDPKVAAKYQWRQGSGFSEDVGDDSDSDSSDDDFEDEFKSILHGRVLVNEVPEPRTFNDSNASEYPKESKKNRKLDNDYYDLPNLDNLSLLCIDSLELAPFAKVVQHYDALLMLKAVPDVPYLDMDTMLFTENKTLVGTIYELMGLVSDPIYNILFPSVAECEKIPLGTTLYYAPSADETVTKLLFLDSLRNTSYWKNDDADSDNDEEEDEEARYYSNLRKQLEEYEKRKRGHKESTSASRSSSVTGPRQPKQARRGAGPAMPAPRQQPKTYAGFIPTGYPPLFAQPMADPRNAFGFMYVC</sequence>
<evidence type="ECO:0000256" key="9">
    <source>
        <dbReference type="SAM" id="MobiDB-lite"/>
    </source>
</evidence>
<evidence type="ECO:0000256" key="1">
    <source>
        <dbReference type="ARBA" id="ARBA00004123"/>
    </source>
</evidence>
<dbReference type="InterPro" id="IPR009000">
    <property type="entry name" value="Transl_B-barrel_sf"/>
</dbReference>
<dbReference type="GO" id="GO:0005634">
    <property type="term" value="C:nucleus"/>
    <property type="evidence" value="ECO:0007669"/>
    <property type="project" value="UniProtKB-SubCell"/>
</dbReference>
<dbReference type="InterPro" id="IPR040309">
    <property type="entry name" value="Naf1"/>
</dbReference>
<dbReference type="Proteomes" id="UP000492821">
    <property type="component" value="Unassembled WGS sequence"/>
</dbReference>
<reference evidence="11" key="2">
    <citation type="submission" date="2020-10" db="UniProtKB">
        <authorList>
            <consortium name="WormBaseParasite"/>
        </authorList>
    </citation>
    <scope>IDENTIFICATION</scope>
</reference>
<comment type="subcellular location">
    <subcellularLocation>
        <location evidence="1">Nucleus</location>
    </subcellularLocation>
</comment>
<evidence type="ECO:0000256" key="4">
    <source>
        <dbReference type="ARBA" id="ARBA00022517"/>
    </source>
</evidence>
<keyword evidence="7" id="KW-0694">RNA-binding</keyword>
<evidence type="ECO:0000256" key="5">
    <source>
        <dbReference type="ARBA" id="ARBA00022552"/>
    </source>
</evidence>
<evidence type="ECO:0000256" key="8">
    <source>
        <dbReference type="ARBA" id="ARBA00023242"/>
    </source>
</evidence>
<dbReference type="GO" id="GO:0001522">
    <property type="term" value="P:pseudouridine synthesis"/>
    <property type="evidence" value="ECO:0007669"/>
    <property type="project" value="InterPro"/>
</dbReference>
<name>A0A7E4VNK3_PANRE</name>
<keyword evidence="10" id="KW-1185">Reference proteome</keyword>
<dbReference type="WBParaSite" id="Pan_g22337.t1">
    <property type="protein sequence ID" value="Pan_g22337.t1"/>
    <property type="gene ID" value="Pan_g22337"/>
</dbReference>
<feature type="compositionally biased region" description="Low complexity" evidence="9">
    <location>
        <begin position="435"/>
        <end position="448"/>
    </location>
</feature>
<dbReference type="GO" id="GO:0003723">
    <property type="term" value="F:RNA binding"/>
    <property type="evidence" value="ECO:0007669"/>
    <property type="project" value="UniProtKB-KW"/>
</dbReference>
<keyword evidence="6" id="KW-0597">Phosphoprotein</keyword>
<dbReference type="GO" id="GO:0000493">
    <property type="term" value="P:box H/ACA snoRNP assembly"/>
    <property type="evidence" value="ECO:0007669"/>
    <property type="project" value="InterPro"/>
</dbReference>
<dbReference type="PANTHER" id="PTHR31633">
    <property type="entry name" value="H/ACA RIBONUCLEOPROTEIN COMPLEX NON-CORE SUBUNIT NAF1"/>
    <property type="match status" value="1"/>
</dbReference>
<dbReference type="GO" id="GO:0005732">
    <property type="term" value="C:sno(s)RNA-containing ribonucleoprotein complex"/>
    <property type="evidence" value="ECO:0007669"/>
    <property type="project" value="InterPro"/>
</dbReference>
<organism evidence="10 11">
    <name type="scientific">Panagrellus redivivus</name>
    <name type="common">Microworm</name>
    <dbReference type="NCBI Taxonomy" id="6233"/>
    <lineage>
        <taxon>Eukaryota</taxon>
        <taxon>Metazoa</taxon>
        <taxon>Ecdysozoa</taxon>
        <taxon>Nematoda</taxon>
        <taxon>Chromadorea</taxon>
        <taxon>Rhabditida</taxon>
        <taxon>Tylenchina</taxon>
        <taxon>Panagrolaimomorpha</taxon>
        <taxon>Panagrolaimoidea</taxon>
        <taxon>Panagrolaimidae</taxon>
        <taxon>Panagrellus</taxon>
    </lineage>
</organism>
<dbReference type="Gene3D" id="2.40.10.230">
    <property type="entry name" value="Probable tRNA pseudouridine synthase domain"/>
    <property type="match status" value="1"/>
</dbReference>